<feature type="non-terminal residue" evidence="2">
    <location>
        <position position="92"/>
    </location>
</feature>
<gene>
    <name evidence="2" type="ORF">ABZ931_04845</name>
</gene>
<evidence type="ECO:0000313" key="2">
    <source>
        <dbReference type="EMBL" id="MEU6800334.1"/>
    </source>
</evidence>
<feature type="region of interest" description="Disordered" evidence="1">
    <location>
        <begin position="69"/>
        <end position="92"/>
    </location>
</feature>
<accession>A0ABV3ATK8</accession>
<feature type="compositionally biased region" description="Polar residues" evidence="1">
    <location>
        <begin position="76"/>
        <end position="92"/>
    </location>
</feature>
<dbReference type="EMBL" id="JBEYXT010000013">
    <property type="protein sequence ID" value="MEU6800334.1"/>
    <property type="molecule type" value="Genomic_DNA"/>
</dbReference>
<dbReference type="Proteomes" id="UP001551189">
    <property type="component" value="Unassembled WGS sequence"/>
</dbReference>
<comment type="caution">
    <text evidence="2">The sequence shown here is derived from an EMBL/GenBank/DDBJ whole genome shotgun (WGS) entry which is preliminary data.</text>
</comment>
<evidence type="ECO:0000313" key="3">
    <source>
        <dbReference type="Proteomes" id="UP001551189"/>
    </source>
</evidence>
<name>A0ABV3ATK8_9ACTN</name>
<reference evidence="2 3" key="1">
    <citation type="submission" date="2024-06" db="EMBL/GenBank/DDBJ databases">
        <title>The Natural Products Discovery Center: Release of the First 8490 Sequenced Strains for Exploring Actinobacteria Biosynthetic Diversity.</title>
        <authorList>
            <person name="Kalkreuter E."/>
            <person name="Kautsar S.A."/>
            <person name="Yang D."/>
            <person name="Bader C.D."/>
            <person name="Teijaro C.N."/>
            <person name="Fluegel L."/>
            <person name="Davis C.M."/>
            <person name="Simpson J.R."/>
            <person name="Lauterbach L."/>
            <person name="Steele A.D."/>
            <person name="Gui C."/>
            <person name="Meng S."/>
            <person name="Li G."/>
            <person name="Viehrig K."/>
            <person name="Ye F."/>
            <person name="Su P."/>
            <person name="Kiefer A.F."/>
            <person name="Nichols A."/>
            <person name="Cepeda A.J."/>
            <person name="Yan W."/>
            <person name="Fan B."/>
            <person name="Jiang Y."/>
            <person name="Adhikari A."/>
            <person name="Zheng C.-J."/>
            <person name="Schuster L."/>
            <person name="Cowan T.M."/>
            <person name="Smanski M.J."/>
            <person name="Chevrette M.G."/>
            <person name="De Carvalho L.P.S."/>
            <person name="Shen B."/>
        </authorList>
    </citation>
    <scope>NUCLEOTIDE SEQUENCE [LARGE SCALE GENOMIC DNA]</scope>
    <source>
        <strain evidence="2 3">NPDC046851</strain>
    </source>
</reference>
<keyword evidence="3" id="KW-1185">Reference proteome</keyword>
<organism evidence="2 3">
    <name type="scientific">Streptomyces neyagawaensis</name>
    <dbReference type="NCBI Taxonomy" id="42238"/>
    <lineage>
        <taxon>Bacteria</taxon>
        <taxon>Bacillati</taxon>
        <taxon>Actinomycetota</taxon>
        <taxon>Actinomycetes</taxon>
        <taxon>Kitasatosporales</taxon>
        <taxon>Streptomycetaceae</taxon>
        <taxon>Streptomyces</taxon>
    </lineage>
</organism>
<sequence>MLQSPPPAPPQASPSATAIATSHIADSRRSDLPVALRAGSPRTAAPGRPARRVLLGVAASLAAYAAGASRLPRCRPSTNPDRTTSARTGGTD</sequence>
<evidence type="ECO:0000256" key="1">
    <source>
        <dbReference type="SAM" id="MobiDB-lite"/>
    </source>
</evidence>
<proteinExistence type="predicted"/>
<protein>
    <submittedName>
        <fullName evidence="2">Uncharacterized protein</fullName>
    </submittedName>
</protein>